<dbReference type="InParanoid" id="A0A162TTI9"/>
<accession>A0A162TTI9</accession>
<protein>
    <submittedName>
        <fullName evidence="1">Uncharacterized protein</fullName>
    </submittedName>
</protein>
<dbReference type="Proteomes" id="UP000077315">
    <property type="component" value="Unassembled WGS sequence"/>
</dbReference>
<keyword evidence="2" id="KW-1185">Reference proteome</keyword>
<dbReference type="EMBL" id="KV440987">
    <property type="protein sequence ID" value="OAD70862.1"/>
    <property type="molecule type" value="Genomic_DNA"/>
</dbReference>
<reference evidence="2" key="1">
    <citation type="submission" date="2015-06" db="EMBL/GenBank/DDBJ databases">
        <title>Expansion of signal transduction pathways in fungi by whole-genome duplication.</title>
        <authorList>
            <consortium name="DOE Joint Genome Institute"/>
            <person name="Corrochano L.M."/>
            <person name="Kuo A."/>
            <person name="Marcet-Houben M."/>
            <person name="Polaino S."/>
            <person name="Salamov A."/>
            <person name="Villalobos J.M."/>
            <person name="Alvarez M.I."/>
            <person name="Avalos J."/>
            <person name="Benito E.P."/>
            <person name="Benoit I."/>
            <person name="Burger G."/>
            <person name="Camino L.P."/>
            <person name="Canovas D."/>
            <person name="Cerda-Olmedo E."/>
            <person name="Cheng J.-F."/>
            <person name="Dominguez A."/>
            <person name="Elias M."/>
            <person name="Eslava A.P."/>
            <person name="Glaser F."/>
            <person name="Grimwood J."/>
            <person name="Gutierrez G."/>
            <person name="Heitman J."/>
            <person name="Henrissat B."/>
            <person name="Iturriaga E.A."/>
            <person name="Lang B.F."/>
            <person name="Lavin J.L."/>
            <person name="Lee S."/>
            <person name="Li W."/>
            <person name="Lindquist E."/>
            <person name="Lopez-Garcia S."/>
            <person name="Luque E.M."/>
            <person name="Marcos A.T."/>
            <person name="Martin J."/>
            <person name="McCluskey K."/>
            <person name="Medina H.R."/>
            <person name="Miralles-Duran A."/>
            <person name="Miyazaki A."/>
            <person name="Munoz-Torres E."/>
            <person name="Oguiza J.A."/>
            <person name="Ohm R."/>
            <person name="Olmedo M."/>
            <person name="Orejas M."/>
            <person name="Ortiz-Castellanos L."/>
            <person name="Pisabarro A.G."/>
            <person name="Rodriguez-Romero J."/>
            <person name="Ruiz-Herrera J."/>
            <person name="Ruiz-Vazquez R."/>
            <person name="Sanz C."/>
            <person name="Schackwitz W."/>
            <person name="Schmutz J."/>
            <person name="Shahriari M."/>
            <person name="Shelest E."/>
            <person name="Silva-Franco F."/>
            <person name="Soanes D."/>
            <person name="Syed K."/>
            <person name="Tagua V.G."/>
            <person name="Talbot N.J."/>
            <person name="Thon M."/>
            <person name="De vries R.P."/>
            <person name="Wiebenga A."/>
            <person name="Yadav J.S."/>
            <person name="Braun E.L."/>
            <person name="Baker S."/>
            <person name="Garre V."/>
            <person name="Horwitz B."/>
            <person name="Torres-Martinez S."/>
            <person name="Idnurm A."/>
            <person name="Herrera-Estrella A."/>
            <person name="Gabaldon T."/>
            <person name="Grigoriev I.V."/>
        </authorList>
    </citation>
    <scope>NUCLEOTIDE SEQUENCE [LARGE SCALE GENOMIC DNA]</scope>
    <source>
        <strain evidence="2">NRRL 1555(-)</strain>
    </source>
</reference>
<dbReference type="VEuPathDB" id="FungiDB:PHYBLDRAFT_148081"/>
<sequence length="168" mass="19204">MFRNFVLWKYSEGNAKGRVKEYPKFCILNINIQVIIDGTGIGSSIAIDIEKKTLAESLSASTDELIKDIPEVIEEEVNVKLEQIAIVKELEQILKSNKYIHKVDNVLPDLESKERTLGFLDSLGAYGFKEEIRMCKSLFYEFCTNFVLLSFGVFNYELISLANIHTRI</sequence>
<dbReference type="RefSeq" id="XP_018288902.1">
    <property type="nucleotide sequence ID" value="XM_018432008.1"/>
</dbReference>
<dbReference type="AlphaFoldDB" id="A0A162TTI9"/>
<evidence type="ECO:0000313" key="1">
    <source>
        <dbReference type="EMBL" id="OAD70862.1"/>
    </source>
</evidence>
<name>A0A162TTI9_PHYB8</name>
<organism evidence="1 2">
    <name type="scientific">Phycomyces blakesleeanus (strain ATCC 8743b / DSM 1359 / FGSC 10004 / NBRC 33097 / NRRL 1555)</name>
    <dbReference type="NCBI Taxonomy" id="763407"/>
    <lineage>
        <taxon>Eukaryota</taxon>
        <taxon>Fungi</taxon>
        <taxon>Fungi incertae sedis</taxon>
        <taxon>Mucoromycota</taxon>
        <taxon>Mucoromycotina</taxon>
        <taxon>Mucoromycetes</taxon>
        <taxon>Mucorales</taxon>
        <taxon>Phycomycetaceae</taxon>
        <taxon>Phycomyces</taxon>
    </lineage>
</organism>
<evidence type="ECO:0000313" key="2">
    <source>
        <dbReference type="Proteomes" id="UP000077315"/>
    </source>
</evidence>
<gene>
    <name evidence="1" type="ORF">PHYBLDRAFT_148081</name>
</gene>
<proteinExistence type="predicted"/>
<dbReference type="GeneID" id="28992914"/>